<keyword evidence="7" id="KW-0687">Ribonucleoprotein</keyword>
<evidence type="ECO:0000256" key="6">
    <source>
        <dbReference type="ARBA" id="ARBA00023242"/>
    </source>
</evidence>
<comment type="similarity">
    <text evidence="2">Belongs to the WD repeat DCAF13/WDSOF1 family.</text>
</comment>
<comment type="subcellular location">
    <subcellularLocation>
        <location evidence="1">Nucleus</location>
        <location evidence="1">Nucleolus</location>
    </subcellularLocation>
</comment>
<dbReference type="Proteomes" id="UP001187531">
    <property type="component" value="Unassembled WGS sequence"/>
</dbReference>
<dbReference type="PROSITE" id="PS50082">
    <property type="entry name" value="WD_REPEATS_2"/>
    <property type="match status" value="4"/>
</dbReference>
<gene>
    <name evidence="12" type="ORF">QYM36_014686</name>
</gene>
<dbReference type="SMART" id="SM00320">
    <property type="entry name" value="WD40"/>
    <property type="match status" value="5"/>
</dbReference>
<reference evidence="12" key="1">
    <citation type="submission" date="2023-07" db="EMBL/GenBank/DDBJ databases">
        <title>Chromosome-level genome assembly of Artemia franciscana.</title>
        <authorList>
            <person name="Jo E."/>
        </authorList>
    </citation>
    <scope>NUCLEOTIDE SEQUENCE</scope>
    <source>
        <tissue evidence="12">Whole body</tissue>
    </source>
</reference>
<accession>A0AA88HFX7</accession>
<feature type="domain" description="Sof1-like protein" evidence="11">
    <location>
        <begin position="354"/>
        <end position="440"/>
    </location>
</feature>
<evidence type="ECO:0000313" key="13">
    <source>
        <dbReference type="Proteomes" id="UP001187531"/>
    </source>
</evidence>
<dbReference type="PANTHER" id="PTHR22851:SF0">
    <property type="entry name" value="DDB1- AND CUL4-ASSOCIATED FACTOR 13"/>
    <property type="match status" value="1"/>
</dbReference>
<dbReference type="InterPro" id="IPR001680">
    <property type="entry name" value="WD40_rpt"/>
</dbReference>
<feature type="repeat" description="WD" evidence="9">
    <location>
        <begin position="321"/>
        <end position="362"/>
    </location>
</feature>
<dbReference type="InterPro" id="IPR007287">
    <property type="entry name" value="Sof1"/>
</dbReference>
<dbReference type="AlphaFoldDB" id="A0AA88HFX7"/>
<dbReference type="PANTHER" id="PTHR22851">
    <property type="entry name" value="U3 SMALL NUCLEOLAR RNA U3 SNORNA ASSOCIATED PROTEIN"/>
    <property type="match status" value="1"/>
</dbReference>
<organism evidence="12 13">
    <name type="scientific">Artemia franciscana</name>
    <name type="common">Brine shrimp</name>
    <name type="synonym">Artemia sanfranciscana</name>
    <dbReference type="NCBI Taxonomy" id="6661"/>
    <lineage>
        <taxon>Eukaryota</taxon>
        <taxon>Metazoa</taxon>
        <taxon>Ecdysozoa</taxon>
        <taxon>Arthropoda</taxon>
        <taxon>Crustacea</taxon>
        <taxon>Branchiopoda</taxon>
        <taxon>Anostraca</taxon>
        <taxon>Artemiidae</taxon>
        <taxon>Artemia</taxon>
    </lineage>
</organism>
<evidence type="ECO:0000256" key="5">
    <source>
        <dbReference type="ARBA" id="ARBA00022737"/>
    </source>
</evidence>
<evidence type="ECO:0000313" key="12">
    <source>
        <dbReference type="EMBL" id="KAK2706731.1"/>
    </source>
</evidence>
<feature type="repeat" description="WD" evidence="9">
    <location>
        <begin position="278"/>
        <end position="319"/>
    </location>
</feature>
<name>A0AA88HFX7_ARTSF</name>
<feature type="repeat" description="WD" evidence="9">
    <location>
        <begin position="62"/>
        <end position="104"/>
    </location>
</feature>
<dbReference type="EMBL" id="JAVRJZ010000019">
    <property type="protein sequence ID" value="KAK2706731.1"/>
    <property type="molecule type" value="Genomic_DNA"/>
</dbReference>
<protein>
    <recommendedName>
        <fullName evidence="3">DDB1- and CUL4-associated factor 13</fullName>
    </recommendedName>
    <alternativeName>
        <fullName evidence="8">WD repeat and SOF domain-containing protein 1</fullName>
    </alternativeName>
</protein>
<evidence type="ECO:0000256" key="9">
    <source>
        <dbReference type="PROSITE-ProRule" id="PRU00221"/>
    </source>
</evidence>
<evidence type="ECO:0000256" key="4">
    <source>
        <dbReference type="ARBA" id="ARBA00022574"/>
    </source>
</evidence>
<keyword evidence="13" id="KW-1185">Reference proteome</keyword>
<keyword evidence="6" id="KW-0539">Nucleus</keyword>
<dbReference type="InterPro" id="IPR020472">
    <property type="entry name" value="WD40_PAC1"/>
</dbReference>
<dbReference type="InterPro" id="IPR019775">
    <property type="entry name" value="WD40_repeat_CS"/>
</dbReference>
<keyword evidence="4 9" id="KW-0853">WD repeat</keyword>
<dbReference type="Pfam" id="PF04158">
    <property type="entry name" value="Sof1"/>
    <property type="match status" value="1"/>
</dbReference>
<dbReference type="Pfam" id="PF00400">
    <property type="entry name" value="WD40"/>
    <property type="match status" value="4"/>
</dbReference>
<proteinExistence type="inferred from homology"/>
<evidence type="ECO:0000256" key="8">
    <source>
        <dbReference type="ARBA" id="ARBA00032239"/>
    </source>
</evidence>
<feature type="region of interest" description="Disordered" evidence="10">
    <location>
        <begin position="414"/>
        <end position="445"/>
    </location>
</feature>
<dbReference type="InterPro" id="IPR036322">
    <property type="entry name" value="WD40_repeat_dom_sf"/>
</dbReference>
<dbReference type="InterPro" id="IPR015943">
    <property type="entry name" value="WD40/YVTN_repeat-like_dom_sf"/>
</dbReference>
<evidence type="ECO:0000256" key="10">
    <source>
        <dbReference type="SAM" id="MobiDB-lite"/>
    </source>
</evidence>
<dbReference type="SUPFAM" id="SSF50978">
    <property type="entry name" value="WD40 repeat-like"/>
    <property type="match status" value="1"/>
</dbReference>
<evidence type="ECO:0000256" key="1">
    <source>
        <dbReference type="ARBA" id="ARBA00004604"/>
    </source>
</evidence>
<dbReference type="PROSITE" id="PS00678">
    <property type="entry name" value="WD_REPEATS_1"/>
    <property type="match status" value="1"/>
</dbReference>
<dbReference type="PRINTS" id="PR00320">
    <property type="entry name" value="GPROTEINBRPT"/>
</dbReference>
<feature type="repeat" description="WD" evidence="9">
    <location>
        <begin position="105"/>
        <end position="137"/>
    </location>
</feature>
<comment type="caution">
    <text evidence="12">The sequence shown here is derived from an EMBL/GenBank/DDBJ whole genome shotgun (WGS) entry which is preliminary data.</text>
</comment>
<dbReference type="Gene3D" id="2.130.10.10">
    <property type="entry name" value="YVTN repeat-like/Quinoprotein amine dehydrogenase"/>
    <property type="match status" value="2"/>
</dbReference>
<keyword evidence="5" id="KW-0677">Repeat</keyword>
<feature type="compositionally biased region" description="Basic and acidic residues" evidence="10">
    <location>
        <begin position="435"/>
        <end position="445"/>
    </location>
</feature>
<evidence type="ECO:0000256" key="3">
    <source>
        <dbReference type="ARBA" id="ARBA00021762"/>
    </source>
</evidence>
<dbReference type="FunFam" id="2.130.10.10:FF:000132">
    <property type="entry name" value="DDB1- and CUL4-associated factor 13"/>
    <property type="match status" value="1"/>
</dbReference>
<sequence>MKIKTLVRNPDEYIRETKHDIHKIHRNYDPSLHPFEVAREYTRALNSVKLERVFAKPFICSLDGHRDAVYTLAKHPERISWLFSGSCDGELRIWDVAARKHLNTIHAHDGYIRGIAFTVEGSAFYTIGDDKTIRRWKCETPLEGNIEEVVSTNISKSMLLSISHHWRDAKYATAGEVCQIWEESRAQPIRSFTWGVDSLHQVRFNPIETNILSACASDRSVILYDMREKKPLRKVVMKLKCNALSWNPMEAFTFTVANEDYHLYSFDMRNLNAPMNVHKDHTSAVIDVDYSPTGKEFVSGSYDKTIRIFEADKGHSRDIYHTKRMQRITCVLWSNDDKYIMSGSDEMNIRMWKARASEKLGVVKERERVALNSAAKLKEKFAAHPQIKRIARHRQVPRHVFNAKKELKAMVQSRARKEANRRAHSKPGTVPYVPERQKHVVREDE</sequence>
<dbReference type="GO" id="GO:0000462">
    <property type="term" value="P:maturation of SSU-rRNA from tricistronic rRNA transcript (SSU-rRNA, 5.8S rRNA, LSU-rRNA)"/>
    <property type="evidence" value="ECO:0007669"/>
    <property type="project" value="TreeGrafter"/>
</dbReference>
<evidence type="ECO:0000256" key="2">
    <source>
        <dbReference type="ARBA" id="ARBA00005649"/>
    </source>
</evidence>
<dbReference type="GO" id="GO:0032040">
    <property type="term" value="C:small-subunit processome"/>
    <property type="evidence" value="ECO:0007669"/>
    <property type="project" value="TreeGrafter"/>
</dbReference>
<evidence type="ECO:0000259" key="11">
    <source>
        <dbReference type="Pfam" id="PF04158"/>
    </source>
</evidence>
<dbReference type="PROSITE" id="PS50294">
    <property type="entry name" value="WD_REPEATS_REGION"/>
    <property type="match status" value="2"/>
</dbReference>
<dbReference type="InterPro" id="IPR051733">
    <property type="entry name" value="WD_repeat_DCAF13/WDSOF1"/>
</dbReference>
<evidence type="ECO:0000256" key="7">
    <source>
        <dbReference type="ARBA" id="ARBA00023274"/>
    </source>
</evidence>
<dbReference type="EMBL" id="JAVRJZ010000019">
    <property type="protein sequence ID" value="KAK2706732.1"/>
    <property type="molecule type" value="Genomic_DNA"/>
</dbReference>